<keyword evidence="2" id="KW-0812">Transmembrane</keyword>
<dbReference type="Proteomes" id="UP000198859">
    <property type="component" value="Chromosome I"/>
</dbReference>
<evidence type="ECO:0000256" key="1">
    <source>
        <dbReference type="SAM" id="MobiDB-lite"/>
    </source>
</evidence>
<evidence type="ECO:0008006" key="5">
    <source>
        <dbReference type="Google" id="ProtNLM"/>
    </source>
</evidence>
<dbReference type="OrthoDB" id="3789674at2"/>
<dbReference type="STRING" id="642780.SAMN04488570_2035"/>
<accession>A0A1H1SSK5</accession>
<reference evidence="4" key="1">
    <citation type="submission" date="2016-10" db="EMBL/GenBank/DDBJ databases">
        <authorList>
            <person name="Varghese N."/>
            <person name="Submissions S."/>
        </authorList>
    </citation>
    <scope>NUCLEOTIDE SEQUENCE [LARGE SCALE GENOMIC DNA]</scope>
    <source>
        <strain evidence="4">DSM 22127</strain>
    </source>
</reference>
<proteinExistence type="predicted"/>
<organism evidence="3 4">
    <name type="scientific">Nocardioides scoriae</name>
    <dbReference type="NCBI Taxonomy" id="642780"/>
    <lineage>
        <taxon>Bacteria</taxon>
        <taxon>Bacillati</taxon>
        <taxon>Actinomycetota</taxon>
        <taxon>Actinomycetes</taxon>
        <taxon>Propionibacteriales</taxon>
        <taxon>Nocardioidaceae</taxon>
        <taxon>Nocardioides</taxon>
    </lineage>
</organism>
<sequence>MDLLLSHVFVLLPQALDPVPQDDDVKAGWLAFWIFVALCVATALLCWSLVRQLRRTRENAARGVFGPVEEPRTTDDADGPVTR</sequence>
<keyword evidence="4" id="KW-1185">Reference proteome</keyword>
<evidence type="ECO:0000313" key="4">
    <source>
        <dbReference type="Proteomes" id="UP000198859"/>
    </source>
</evidence>
<evidence type="ECO:0000313" key="3">
    <source>
        <dbReference type="EMBL" id="SDS50838.1"/>
    </source>
</evidence>
<keyword evidence="2" id="KW-1133">Transmembrane helix</keyword>
<dbReference type="RefSeq" id="WP_091729134.1">
    <property type="nucleotide sequence ID" value="NZ_LT629757.1"/>
</dbReference>
<feature type="transmembrane region" description="Helical" evidence="2">
    <location>
        <begin position="28"/>
        <end position="50"/>
    </location>
</feature>
<protein>
    <recommendedName>
        <fullName evidence="5">CcmD family protein</fullName>
    </recommendedName>
</protein>
<evidence type="ECO:0000256" key="2">
    <source>
        <dbReference type="SAM" id="Phobius"/>
    </source>
</evidence>
<gene>
    <name evidence="3" type="ORF">SAMN04488570_2035</name>
</gene>
<dbReference type="AlphaFoldDB" id="A0A1H1SSK5"/>
<feature type="region of interest" description="Disordered" evidence="1">
    <location>
        <begin position="64"/>
        <end position="83"/>
    </location>
</feature>
<name>A0A1H1SSK5_9ACTN</name>
<keyword evidence="2" id="KW-0472">Membrane</keyword>
<dbReference type="EMBL" id="LT629757">
    <property type="protein sequence ID" value="SDS50838.1"/>
    <property type="molecule type" value="Genomic_DNA"/>
</dbReference>